<dbReference type="PANTHER" id="PTHR33693:SF1">
    <property type="entry name" value="TYPE-4 URACIL-DNA GLYCOSYLASE"/>
    <property type="match status" value="1"/>
</dbReference>
<evidence type="ECO:0000256" key="5">
    <source>
        <dbReference type="ARBA" id="ARBA00023004"/>
    </source>
</evidence>
<keyword evidence="7" id="KW-0234">DNA repair</keyword>
<dbReference type="GO" id="GO:0006281">
    <property type="term" value="P:DNA repair"/>
    <property type="evidence" value="ECO:0007669"/>
    <property type="project" value="UniProtKB-KW"/>
</dbReference>
<dbReference type="SMART" id="SM00987">
    <property type="entry name" value="UreE_C"/>
    <property type="match status" value="1"/>
</dbReference>
<dbReference type="InterPro" id="IPR005122">
    <property type="entry name" value="Uracil-DNA_glycosylase-like"/>
</dbReference>
<evidence type="ECO:0000256" key="2">
    <source>
        <dbReference type="ARBA" id="ARBA00022723"/>
    </source>
</evidence>
<dbReference type="Pfam" id="PF03167">
    <property type="entry name" value="UDG"/>
    <property type="match status" value="1"/>
</dbReference>
<dbReference type="GO" id="GO:0097506">
    <property type="term" value="F:deaminated base DNA N-glycosylase activity"/>
    <property type="evidence" value="ECO:0007669"/>
    <property type="project" value="UniProtKB-ARBA"/>
</dbReference>
<dbReference type="PANTHER" id="PTHR33693">
    <property type="entry name" value="TYPE-5 URACIL-DNA GLYCOSYLASE"/>
    <property type="match status" value="1"/>
</dbReference>
<keyword evidence="4" id="KW-0378">Hydrolase</keyword>
<name>A0A3B0VJ44_9ZZZZ</name>
<keyword evidence="6" id="KW-0411">Iron-sulfur</keyword>
<evidence type="ECO:0000256" key="6">
    <source>
        <dbReference type="ARBA" id="ARBA00023014"/>
    </source>
</evidence>
<dbReference type="InterPro" id="IPR051536">
    <property type="entry name" value="UDG_Type-4/5"/>
</dbReference>
<evidence type="ECO:0000256" key="3">
    <source>
        <dbReference type="ARBA" id="ARBA00022763"/>
    </source>
</evidence>
<evidence type="ECO:0000256" key="4">
    <source>
        <dbReference type="ARBA" id="ARBA00022801"/>
    </source>
</evidence>
<dbReference type="SUPFAM" id="SSF52141">
    <property type="entry name" value="Uracil-DNA glycosylase-like"/>
    <property type="match status" value="1"/>
</dbReference>
<keyword evidence="3" id="KW-0227">DNA damage</keyword>
<keyword evidence="1" id="KW-0004">4Fe-4S</keyword>
<dbReference type="GO" id="GO:0046872">
    <property type="term" value="F:metal ion binding"/>
    <property type="evidence" value="ECO:0007669"/>
    <property type="project" value="UniProtKB-KW"/>
</dbReference>
<accession>A0A3B0VJ44</accession>
<keyword evidence="5" id="KW-0408">Iron</keyword>
<dbReference type="GO" id="GO:0051539">
    <property type="term" value="F:4 iron, 4 sulfur cluster binding"/>
    <property type="evidence" value="ECO:0007669"/>
    <property type="project" value="UniProtKB-KW"/>
</dbReference>
<dbReference type="SMART" id="SM00986">
    <property type="entry name" value="UDG"/>
    <property type="match status" value="1"/>
</dbReference>
<protein>
    <recommendedName>
        <fullName evidence="8">Uracil-DNA glycosylase-like domain-containing protein</fullName>
    </recommendedName>
</protein>
<reference evidence="9" key="1">
    <citation type="submission" date="2018-06" db="EMBL/GenBank/DDBJ databases">
        <authorList>
            <person name="Zhirakovskaya E."/>
        </authorList>
    </citation>
    <scope>NUCLEOTIDE SEQUENCE</scope>
</reference>
<dbReference type="InterPro" id="IPR036895">
    <property type="entry name" value="Uracil-DNA_glycosylase-like_sf"/>
</dbReference>
<dbReference type="EMBL" id="UOEU01000989">
    <property type="protein sequence ID" value="VAW42951.1"/>
    <property type="molecule type" value="Genomic_DNA"/>
</dbReference>
<sequence length="246" mass="26823">MDSLSQLHNEMRTCRLCLDAGHAIVLGAVVRGSLGAEVMLIGQAPGVTEVEAKRPFNAGSGKRLFKWLGEAGWDEDDFRTRHYMTAVTKCYPGKDKGGKGDRVPSKAEQALCRPFLEQEIALVRPKLMILVGGLAIKLLFSAKARLVDVVGTAVYFPPETLIDSVNFRLEDTVQLSVNSEQSSIANHQSSIASLQSLLSSLDENGRIVIPLPHPSGASLWPNKPANKLLIAKATQILHTVRSMWNL</sequence>
<dbReference type="Gene3D" id="3.40.470.10">
    <property type="entry name" value="Uracil-DNA glycosylase-like domain"/>
    <property type="match status" value="1"/>
</dbReference>
<gene>
    <name evidence="9" type="ORF">MNBD_CHLOROFLEXI01-2493</name>
</gene>
<evidence type="ECO:0000256" key="7">
    <source>
        <dbReference type="ARBA" id="ARBA00023204"/>
    </source>
</evidence>
<proteinExistence type="predicted"/>
<evidence type="ECO:0000313" key="9">
    <source>
        <dbReference type="EMBL" id="VAW42951.1"/>
    </source>
</evidence>
<organism evidence="9">
    <name type="scientific">hydrothermal vent metagenome</name>
    <dbReference type="NCBI Taxonomy" id="652676"/>
    <lineage>
        <taxon>unclassified sequences</taxon>
        <taxon>metagenomes</taxon>
        <taxon>ecological metagenomes</taxon>
    </lineage>
</organism>
<dbReference type="CDD" id="cd10033">
    <property type="entry name" value="UDG_like"/>
    <property type="match status" value="1"/>
</dbReference>
<evidence type="ECO:0000256" key="1">
    <source>
        <dbReference type="ARBA" id="ARBA00022485"/>
    </source>
</evidence>
<feature type="domain" description="Uracil-DNA glycosylase-like" evidence="8">
    <location>
        <begin position="29"/>
        <end position="235"/>
    </location>
</feature>
<evidence type="ECO:0000259" key="8">
    <source>
        <dbReference type="SMART" id="SM00986"/>
    </source>
</evidence>
<dbReference type="AlphaFoldDB" id="A0A3B0VJ44"/>
<keyword evidence="2" id="KW-0479">Metal-binding</keyword>